<comment type="catalytic activity">
    <reaction evidence="8">
        <text>L-histidyl-[protein] + UTP = N(tele)-(5'-uridylyl)-L-histidyl-[protein] + diphosphate</text>
        <dbReference type="Rhea" id="RHEA:83891"/>
        <dbReference type="Rhea" id="RHEA-COMP:9745"/>
        <dbReference type="Rhea" id="RHEA-COMP:20239"/>
        <dbReference type="ChEBI" id="CHEBI:29979"/>
        <dbReference type="ChEBI" id="CHEBI:33019"/>
        <dbReference type="ChEBI" id="CHEBI:46398"/>
        <dbReference type="ChEBI" id="CHEBI:233474"/>
    </reaction>
</comment>
<keyword evidence="8" id="KW-0464">Manganese</keyword>
<keyword evidence="5 8" id="KW-0547">Nucleotide-binding</keyword>
<evidence type="ECO:0000313" key="9">
    <source>
        <dbReference type="EMBL" id="OAZ04401.1"/>
    </source>
</evidence>
<feature type="binding site" evidence="8">
    <location>
        <position position="279"/>
    </location>
    <ligand>
        <name>ATP</name>
        <dbReference type="ChEBI" id="CHEBI:30616"/>
    </ligand>
</feature>
<protein>
    <recommendedName>
        <fullName evidence="8">Protein nucleotidyltransferase YdiU</fullName>
        <ecNumber evidence="8">2.7.7.-</ecNumber>
    </recommendedName>
    <alternativeName>
        <fullName evidence="8">Protein adenylyltransferase YdiU</fullName>
        <ecNumber evidence="8">2.7.7.108</ecNumber>
    </alternativeName>
    <alternativeName>
        <fullName evidence="8">Protein uridylyltransferase YdiU</fullName>
        <ecNumber evidence="8">2.7.7.-</ecNumber>
    </alternativeName>
</protein>
<name>A0A199XT30_9FLAO</name>
<feature type="binding site" evidence="8">
    <location>
        <position position="122"/>
    </location>
    <ligand>
        <name>ATP</name>
        <dbReference type="ChEBI" id="CHEBI:30616"/>
    </ligand>
</feature>
<dbReference type="AlphaFoldDB" id="A0A199XT30"/>
<gene>
    <name evidence="8" type="primary">ydiU</name>
    <name evidence="8" type="synonym">selO</name>
    <name evidence="9" type="ORF">FLB_13990</name>
</gene>
<reference evidence="9 10" key="1">
    <citation type="submission" date="2016-06" db="EMBL/GenBank/DDBJ databases">
        <title>Draft genome sequence of Flavobacterium succinicans strain DD5b.</title>
        <authorList>
            <person name="Poehlein A."/>
            <person name="Daniel R."/>
            <person name="Simeonova D.D."/>
        </authorList>
    </citation>
    <scope>NUCLEOTIDE SEQUENCE [LARGE SCALE GENOMIC DNA]</scope>
    <source>
        <strain evidence="9 10">DD5b</strain>
    </source>
</reference>
<keyword evidence="6 8" id="KW-0067">ATP-binding</keyword>
<comment type="caution">
    <text evidence="9">The sequence shown here is derived from an EMBL/GenBank/DDBJ whole genome shotgun (WGS) entry which is preliminary data.</text>
</comment>
<evidence type="ECO:0000256" key="3">
    <source>
        <dbReference type="ARBA" id="ARBA00022695"/>
    </source>
</evidence>
<dbReference type="EC" id="2.7.7.108" evidence="8"/>
<dbReference type="NCBIfam" id="NF000658">
    <property type="entry name" value="PRK00029.1"/>
    <property type="match status" value="1"/>
</dbReference>
<comment type="catalytic activity">
    <reaction evidence="8">
        <text>L-tyrosyl-[protein] + ATP = O-(5'-adenylyl)-L-tyrosyl-[protein] + diphosphate</text>
        <dbReference type="Rhea" id="RHEA:54288"/>
        <dbReference type="Rhea" id="RHEA-COMP:10136"/>
        <dbReference type="Rhea" id="RHEA-COMP:13846"/>
        <dbReference type="ChEBI" id="CHEBI:30616"/>
        <dbReference type="ChEBI" id="CHEBI:33019"/>
        <dbReference type="ChEBI" id="CHEBI:46858"/>
        <dbReference type="ChEBI" id="CHEBI:83624"/>
        <dbReference type="EC" id="2.7.7.108"/>
    </reaction>
</comment>
<dbReference type="Pfam" id="PF02696">
    <property type="entry name" value="SelO"/>
    <property type="match status" value="1"/>
</dbReference>
<evidence type="ECO:0000256" key="7">
    <source>
        <dbReference type="ARBA" id="ARBA00022842"/>
    </source>
</evidence>
<dbReference type="GO" id="GO:0030145">
    <property type="term" value="F:manganese ion binding"/>
    <property type="evidence" value="ECO:0007669"/>
    <property type="project" value="UniProtKB-UniRule"/>
</dbReference>
<feature type="active site" description="Proton acceptor" evidence="8">
    <location>
        <position position="269"/>
    </location>
</feature>
<sequence length="521" mass="59700">MTLTLNNIFTKALPADSLLDNAPRQVYQACFSFVSPKIPSNPFLIHVGIDVAKQIGLEPEDLKDDDFLAVFSGTKTYPNTQPFAMCYAGHQFGNWAGQLGDGRAINLMEVTHEGKNFTLQLKGAGPTPYSRTADGLAVLRSSIREYLCAEAMHHLGVPTTRSLSLVLTGDEVLRDIMYNGNPAYEKGAIVCRVAPSFIRFGNFEIFAARQDHNNLKLLADFTIQHYFPSIKETGKEKYIQFFEAVSKSTLEMILHWQRVGFVHGVMNTDNMSIHGITIDYGPYGWLEDYNPTWTPNTTDNQHKRYRFENQPQISLWNLYQLANALYPLIEETQPLEAILDAYTKQYDSKYLQMMQSKLGLQIQPTEDRNLIQELIDLLQEIETDMTIFFRNLSSVLKNDTPATALTKIEFAFYNTNDCNESITLKWHNWFTKYIERLQLEIVSDAERSIAMNQVNPKYVLRNYMAQLCIDAAEKGDYSLLNELYELLQNPYKEQPEHEKWFAKRPDWARVKIGCSMLSCSS</sequence>
<feature type="binding site" evidence="8">
    <location>
        <position position="270"/>
    </location>
    <ligand>
        <name>Mg(2+)</name>
        <dbReference type="ChEBI" id="CHEBI:18420"/>
    </ligand>
</feature>
<feature type="binding site" evidence="8">
    <location>
        <position position="279"/>
    </location>
    <ligand>
        <name>Mg(2+)</name>
        <dbReference type="ChEBI" id="CHEBI:18420"/>
    </ligand>
</feature>
<evidence type="ECO:0000256" key="8">
    <source>
        <dbReference type="HAMAP-Rule" id="MF_00692"/>
    </source>
</evidence>
<evidence type="ECO:0000256" key="2">
    <source>
        <dbReference type="ARBA" id="ARBA00022679"/>
    </source>
</evidence>
<dbReference type="GO" id="GO:0070733">
    <property type="term" value="F:AMPylase activity"/>
    <property type="evidence" value="ECO:0007669"/>
    <property type="project" value="UniProtKB-EC"/>
</dbReference>
<keyword evidence="3 8" id="KW-0548">Nucleotidyltransferase</keyword>
<comment type="catalytic activity">
    <reaction evidence="8">
        <text>L-tyrosyl-[protein] + UTP = O-(5'-uridylyl)-L-tyrosyl-[protein] + diphosphate</text>
        <dbReference type="Rhea" id="RHEA:83887"/>
        <dbReference type="Rhea" id="RHEA-COMP:10136"/>
        <dbReference type="Rhea" id="RHEA-COMP:20238"/>
        <dbReference type="ChEBI" id="CHEBI:33019"/>
        <dbReference type="ChEBI" id="CHEBI:46398"/>
        <dbReference type="ChEBI" id="CHEBI:46858"/>
        <dbReference type="ChEBI" id="CHEBI:90602"/>
    </reaction>
</comment>
<evidence type="ECO:0000256" key="6">
    <source>
        <dbReference type="ARBA" id="ARBA00022840"/>
    </source>
</evidence>
<comment type="cofactor">
    <cofactor evidence="8">
        <name>Mg(2+)</name>
        <dbReference type="ChEBI" id="CHEBI:18420"/>
    </cofactor>
    <cofactor evidence="8">
        <name>Mn(2+)</name>
        <dbReference type="ChEBI" id="CHEBI:29035"/>
    </cofactor>
</comment>
<dbReference type="GO" id="GO:0000287">
    <property type="term" value="F:magnesium ion binding"/>
    <property type="evidence" value="ECO:0007669"/>
    <property type="project" value="UniProtKB-UniRule"/>
</dbReference>
<feature type="binding site" evidence="8">
    <location>
        <position position="135"/>
    </location>
    <ligand>
        <name>ATP</name>
        <dbReference type="ChEBI" id="CHEBI:30616"/>
    </ligand>
</feature>
<dbReference type="EC" id="2.7.7.-" evidence="8"/>
<dbReference type="OrthoDB" id="9773505at2"/>
<feature type="binding site" evidence="8">
    <location>
        <position position="134"/>
    </location>
    <ligand>
        <name>ATP</name>
        <dbReference type="ChEBI" id="CHEBI:30616"/>
    </ligand>
</feature>
<comment type="catalytic activity">
    <reaction evidence="8">
        <text>L-seryl-[protein] + UTP = O-(5'-uridylyl)-L-seryl-[protein] + diphosphate</text>
        <dbReference type="Rhea" id="RHEA:64604"/>
        <dbReference type="Rhea" id="RHEA-COMP:9863"/>
        <dbReference type="Rhea" id="RHEA-COMP:16635"/>
        <dbReference type="ChEBI" id="CHEBI:29999"/>
        <dbReference type="ChEBI" id="CHEBI:33019"/>
        <dbReference type="ChEBI" id="CHEBI:46398"/>
        <dbReference type="ChEBI" id="CHEBI:156051"/>
    </reaction>
</comment>
<dbReference type="PATRIC" id="fig|29536.5.peg.1467"/>
<dbReference type="PANTHER" id="PTHR32057">
    <property type="entry name" value="PROTEIN ADENYLYLTRANSFERASE SELO, MITOCHONDRIAL"/>
    <property type="match status" value="1"/>
</dbReference>
<comment type="similarity">
    <text evidence="1 8">Belongs to the SELO family.</text>
</comment>
<dbReference type="GO" id="GO:0005524">
    <property type="term" value="F:ATP binding"/>
    <property type="evidence" value="ECO:0007669"/>
    <property type="project" value="UniProtKB-UniRule"/>
</dbReference>
<feature type="binding site" evidence="8">
    <location>
        <position position="192"/>
    </location>
    <ligand>
        <name>ATP</name>
        <dbReference type="ChEBI" id="CHEBI:30616"/>
    </ligand>
</feature>
<evidence type="ECO:0000256" key="5">
    <source>
        <dbReference type="ARBA" id="ARBA00022741"/>
    </source>
</evidence>
<dbReference type="Proteomes" id="UP000093807">
    <property type="component" value="Unassembled WGS sequence"/>
</dbReference>
<keyword evidence="2 8" id="KW-0808">Transferase</keyword>
<dbReference type="HAMAP" id="MF_00692">
    <property type="entry name" value="SelO"/>
    <property type="match status" value="1"/>
</dbReference>
<proteinExistence type="inferred from homology"/>
<comment type="catalytic activity">
    <reaction evidence="8">
        <text>L-threonyl-[protein] + ATP = 3-O-(5'-adenylyl)-L-threonyl-[protein] + diphosphate</text>
        <dbReference type="Rhea" id="RHEA:54292"/>
        <dbReference type="Rhea" id="RHEA-COMP:11060"/>
        <dbReference type="Rhea" id="RHEA-COMP:13847"/>
        <dbReference type="ChEBI" id="CHEBI:30013"/>
        <dbReference type="ChEBI" id="CHEBI:30616"/>
        <dbReference type="ChEBI" id="CHEBI:33019"/>
        <dbReference type="ChEBI" id="CHEBI:138113"/>
        <dbReference type="EC" id="2.7.7.108"/>
    </reaction>
</comment>
<evidence type="ECO:0000313" key="10">
    <source>
        <dbReference type="Proteomes" id="UP000093807"/>
    </source>
</evidence>
<keyword evidence="4 8" id="KW-0479">Metal-binding</keyword>
<keyword evidence="10" id="KW-1185">Reference proteome</keyword>
<keyword evidence="7 8" id="KW-0460">Magnesium</keyword>
<organism evidence="9 10">
    <name type="scientific">Flavobacterium succinicans</name>
    <dbReference type="NCBI Taxonomy" id="29536"/>
    <lineage>
        <taxon>Bacteria</taxon>
        <taxon>Pseudomonadati</taxon>
        <taxon>Bacteroidota</taxon>
        <taxon>Flavobacteriia</taxon>
        <taxon>Flavobacteriales</taxon>
        <taxon>Flavobacteriaceae</taxon>
        <taxon>Flavobacterium</taxon>
    </lineage>
</organism>
<evidence type="ECO:0000256" key="4">
    <source>
        <dbReference type="ARBA" id="ARBA00022723"/>
    </source>
</evidence>
<feature type="binding site" evidence="8">
    <location>
        <position position="103"/>
    </location>
    <ligand>
        <name>ATP</name>
        <dbReference type="ChEBI" id="CHEBI:30616"/>
    </ligand>
</feature>
<dbReference type="RefSeq" id="WP_064715203.1">
    <property type="nucleotide sequence ID" value="NZ_JMTM01000035.1"/>
</dbReference>
<dbReference type="EMBL" id="JMTM01000035">
    <property type="protein sequence ID" value="OAZ04401.1"/>
    <property type="molecule type" value="Genomic_DNA"/>
</dbReference>
<comment type="catalytic activity">
    <reaction evidence="8">
        <text>L-seryl-[protein] + ATP = 3-O-(5'-adenylyl)-L-seryl-[protein] + diphosphate</text>
        <dbReference type="Rhea" id="RHEA:58120"/>
        <dbReference type="Rhea" id="RHEA-COMP:9863"/>
        <dbReference type="Rhea" id="RHEA-COMP:15073"/>
        <dbReference type="ChEBI" id="CHEBI:29999"/>
        <dbReference type="ChEBI" id="CHEBI:30616"/>
        <dbReference type="ChEBI" id="CHEBI:33019"/>
        <dbReference type="ChEBI" id="CHEBI:142516"/>
        <dbReference type="EC" id="2.7.7.108"/>
    </reaction>
</comment>
<accession>A0A199XT30</accession>
<feature type="binding site" evidence="8">
    <location>
        <position position="199"/>
    </location>
    <ligand>
        <name>ATP</name>
        <dbReference type="ChEBI" id="CHEBI:30616"/>
    </ligand>
</feature>
<comment type="function">
    <text evidence="8">Nucleotidyltransferase involved in the post-translational modification of proteins. It can catalyze the addition of adenosine monophosphate (AMP) or uridine monophosphate (UMP) to a protein, resulting in modifications known as AMPylation and UMPylation.</text>
</comment>
<dbReference type="PANTHER" id="PTHR32057:SF14">
    <property type="entry name" value="PROTEIN ADENYLYLTRANSFERASE SELO, MITOCHONDRIAL"/>
    <property type="match status" value="1"/>
</dbReference>
<feature type="binding site" evidence="8">
    <location>
        <position position="100"/>
    </location>
    <ligand>
        <name>ATP</name>
        <dbReference type="ChEBI" id="CHEBI:30616"/>
    </ligand>
</feature>
<dbReference type="InterPro" id="IPR003846">
    <property type="entry name" value="SelO"/>
</dbReference>
<feature type="binding site" evidence="8">
    <location>
        <position position="102"/>
    </location>
    <ligand>
        <name>ATP</name>
        <dbReference type="ChEBI" id="CHEBI:30616"/>
    </ligand>
</feature>
<evidence type="ECO:0000256" key="1">
    <source>
        <dbReference type="ARBA" id="ARBA00009747"/>
    </source>
</evidence>